<protein>
    <submittedName>
        <fullName evidence="1">Uncharacterized protein</fullName>
    </submittedName>
</protein>
<comment type="caution">
    <text evidence="1">The sequence shown here is derived from an EMBL/GenBank/DDBJ whole genome shotgun (WGS) entry which is preliminary data.</text>
</comment>
<dbReference type="AlphaFoldDB" id="A0A0F8W415"/>
<name>A0A0F8W415_9ZZZZ</name>
<reference evidence="1" key="1">
    <citation type="journal article" date="2015" name="Nature">
        <title>Complex archaea that bridge the gap between prokaryotes and eukaryotes.</title>
        <authorList>
            <person name="Spang A."/>
            <person name="Saw J.H."/>
            <person name="Jorgensen S.L."/>
            <person name="Zaremba-Niedzwiedzka K."/>
            <person name="Martijn J."/>
            <person name="Lind A.E."/>
            <person name="van Eijk R."/>
            <person name="Schleper C."/>
            <person name="Guy L."/>
            <person name="Ettema T.J."/>
        </authorList>
    </citation>
    <scope>NUCLEOTIDE SEQUENCE</scope>
</reference>
<dbReference type="EMBL" id="LAZR01067556">
    <property type="protein sequence ID" value="KKK51338.1"/>
    <property type="molecule type" value="Genomic_DNA"/>
</dbReference>
<sequence>MPVAVRKRRGRLTPVAVRRALYADRWLPRYYRVIKHELDAIVRQAARAAVAGTSPEVALQYRPQWAADLIQIKKRWIYPIVRQGFDLAGLELGHQAEQAKGDDVLGKTRATPDPLDPLGDAIIVGRPAKLKPSGDVIEAGDFLLEGNFDDIDRWI</sequence>
<accession>A0A0F8W415</accession>
<gene>
    <name evidence="1" type="ORF">LCGC14_3115920</name>
</gene>
<proteinExistence type="predicted"/>
<organism evidence="1">
    <name type="scientific">marine sediment metagenome</name>
    <dbReference type="NCBI Taxonomy" id="412755"/>
    <lineage>
        <taxon>unclassified sequences</taxon>
        <taxon>metagenomes</taxon>
        <taxon>ecological metagenomes</taxon>
    </lineage>
</organism>
<evidence type="ECO:0000313" key="1">
    <source>
        <dbReference type="EMBL" id="KKK51338.1"/>
    </source>
</evidence>
<feature type="non-terminal residue" evidence="1">
    <location>
        <position position="155"/>
    </location>
</feature>